<dbReference type="InterPro" id="IPR002575">
    <property type="entry name" value="Aminoglycoside_PTrfase"/>
</dbReference>
<dbReference type="InterPro" id="IPR051678">
    <property type="entry name" value="AGP_Transferase"/>
</dbReference>
<dbReference type="InterPro" id="IPR011009">
    <property type="entry name" value="Kinase-like_dom_sf"/>
</dbReference>
<keyword evidence="3" id="KW-1185">Reference proteome</keyword>
<evidence type="ECO:0000313" key="3">
    <source>
        <dbReference type="Proteomes" id="UP000724874"/>
    </source>
</evidence>
<dbReference type="AlphaFoldDB" id="A0A9P5ND73"/>
<dbReference type="OrthoDB" id="2906425at2759"/>
<dbReference type="GO" id="GO:0016301">
    <property type="term" value="F:kinase activity"/>
    <property type="evidence" value="ECO:0007669"/>
    <property type="project" value="UniProtKB-KW"/>
</dbReference>
<dbReference type="Gene3D" id="3.90.1200.10">
    <property type="match status" value="1"/>
</dbReference>
<proteinExistence type="predicted"/>
<dbReference type="EMBL" id="JADNYJ010000157">
    <property type="protein sequence ID" value="KAF8878592.1"/>
    <property type="molecule type" value="Genomic_DNA"/>
</dbReference>
<sequence>MQDTTPSLSSTDIVLNPAILPRNSTTFFDNWPHAKPLPTPAQIRSSTFEFSFEILHHRKHGPYAQRVLYIPHLGLVIKHGPRTAVAEGQTLWAVQKYCPQVRVPTVYGWCQDGNEIFIYLSYIDGVSLDSRLDTLSDTELQDIAVQVAPMIASIRHLRQPPQNTFVGSQDRGPIRDQMWWSGYEAPPTAPFLSVKEFNDALFALAAHLPMFPDHEFYRSFRSSFSDTSSIRFTHTDLATTNIIISRTSTEVMGIIDWQESGWYPEYWEYLKAKHTAPPRWYECLDIALQHPYVQQIVYNMSWFPRSGQVSKGSVVKHTSLHRELRCQWT</sequence>
<organism evidence="2 3">
    <name type="scientific">Gymnopilus junonius</name>
    <name type="common">Spectacular rustgill mushroom</name>
    <name type="synonym">Gymnopilus spectabilis subsp. junonius</name>
    <dbReference type="NCBI Taxonomy" id="109634"/>
    <lineage>
        <taxon>Eukaryota</taxon>
        <taxon>Fungi</taxon>
        <taxon>Dikarya</taxon>
        <taxon>Basidiomycota</taxon>
        <taxon>Agaricomycotina</taxon>
        <taxon>Agaricomycetes</taxon>
        <taxon>Agaricomycetidae</taxon>
        <taxon>Agaricales</taxon>
        <taxon>Agaricineae</taxon>
        <taxon>Hymenogastraceae</taxon>
        <taxon>Gymnopilus</taxon>
    </lineage>
</organism>
<dbReference type="SUPFAM" id="SSF56112">
    <property type="entry name" value="Protein kinase-like (PK-like)"/>
    <property type="match status" value="1"/>
</dbReference>
<dbReference type="PANTHER" id="PTHR21310:SF54">
    <property type="entry name" value="AMINOGLYCOSIDE PHOSPHOTRANSFERASE DOMAIN-CONTAINING PROTEIN"/>
    <property type="match status" value="1"/>
</dbReference>
<reference evidence="2" key="1">
    <citation type="submission" date="2020-11" db="EMBL/GenBank/DDBJ databases">
        <authorList>
            <consortium name="DOE Joint Genome Institute"/>
            <person name="Ahrendt S."/>
            <person name="Riley R."/>
            <person name="Andreopoulos W."/>
            <person name="LaButti K."/>
            <person name="Pangilinan J."/>
            <person name="Ruiz-duenas F.J."/>
            <person name="Barrasa J.M."/>
            <person name="Sanchez-Garcia M."/>
            <person name="Camarero S."/>
            <person name="Miyauchi S."/>
            <person name="Serrano A."/>
            <person name="Linde D."/>
            <person name="Babiker R."/>
            <person name="Drula E."/>
            <person name="Ayuso-Fernandez I."/>
            <person name="Pacheco R."/>
            <person name="Padilla G."/>
            <person name="Ferreira P."/>
            <person name="Barriuso J."/>
            <person name="Kellner H."/>
            <person name="Castanera R."/>
            <person name="Alfaro M."/>
            <person name="Ramirez L."/>
            <person name="Pisabarro A.G."/>
            <person name="Kuo A."/>
            <person name="Tritt A."/>
            <person name="Lipzen A."/>
            <person name="He G."/>
            <person name="Yan M."/>
            <person name="Ng V."/>
            <person name="Cullen D."/>
            <person name="Martin F."/>
            <person name="Rosso M.-N."/>
            <person name="Henrissat B."/>
            <person name="Hibbett D."/>
            <person name="Martinez A.T."/>
            <person name="Grigoriev I.V."/>
        </authorList>
    </citation>
    <scope>NUCLEOTIDE SEQUENCE</scope>
    <source>
        <strain evidence="2">AH 44721</strain>
    </source>
</reference>
<dbReference type="Pfam" id="PF01636">
    <property type="entry name" value="APH"/>
    <property type="match status" value="1"/>
</dbReference>
<gene>
    <name evidence="2" type="ORF">CPB84DRAFT_1794045</name>
</gene>
<name>A0A9P5ND73_GYMJU</name>
<evidence type="ECO:0000259" key="1">
    <source>
        <dbReference type="Pfam" id="PF01636"/>
    </source>
</evidence>
<comment type="caution">
    <text evidence="2">The sequence shown here is derived from an EMBL/GenBank/DDBJ whole genome shotgun (WGS) entry which is preliminary data.</text>
</comment>
<keyword evidence="2" id="KW-0418">Kinase</keyword>
<protein>
    <submittedName>
        <fullName evidence="2">Kinase-like domain-containing protein</fullName>
    </submittedName>
</protein>
<feature type="domain" description="Aminoglycoside phosphotransferase" evidence="1">
    <location>
        <begin position="99"/>
        <end position="269"/>
    </location>
</feature>
<accession>A0A9P5ND73</accession>
<dbReference type="PANTHER" id="PTHR21310">
    <property type="entry name" value="AMINOGLYCOSIDE PHOSPHOTRANSFERASE-RELATED-RELATED"/>
    <property type="match status" value="1"/>
</dbReference>
<dbReference type="Proteomes" id="UP000724874">
    <property type="component" value="Unassembled WGS sequence"/>
</dbReference>
<keyword evidence="2" id="KW-0808">Transferase</keyword>
<evidence type="ECO:0000313" key="2">
    <source>
        <dbReference type="EMBL" id="KAF8878592.1"/>
    </source>
</evidence>